<evidence type="ECO:0000313" key="1">
    <source>
        <dbReference type="EMBL" id="OAY55759.1"/>
    </source>
</evidence>
<accession>A0A2C9WB07</accession>
<protein>
    <submittedName>
        <fullName evidence="1">Uncharacterized protein</fullName>
    </submittedName>
</protein>
<name>A0A2C9WB07_MANES</name>
<sequence>MVDAHPSASFPLPRTIMHVTNFHKLQSVTLKSTPTTRPRQFGMPDTLNCLSLLLRDKMLASFDG</sequence>
<organism evidence="1">
    <name type="scientific">Manihot esculenta</name>
    <name type="common">Cassava</name>
    <name type="synonym">Jatropha manihot</name>
    <dbReference type="NCBI Taxonomy" id="3983"/>
    <lineage>
        <taxon>Eukaryota</taxon>
        <taxon>Viridiplantae</taxon>
        <taxon>Streptophyta</taxon>
        <taxon>Embryophyta</taxon>
        <taxon>Tracheophyta</taxon>
        <taxon>Spermatophyta</taxon>
        <taxon>Magnoliopsida</taxon>
        <taxon>eudicotyledons</taxon>
        <taxon>Gunneridae</taxon>
        <taxon>Pentapetalae</taxon>
        <taxon>rosids</taxon>
        <taxon>fabids</taxon>
        <taxon>Malpighiales</taxon>
        <taxon>Euphorbiaceae</taxon>
        <taxon>Crotonoideae</taxon>
        <taxon>Manihoteae</taxon>
        <taxon>Manihot</taxon>
    </lineage>
</organism>
<gene>
    <name evidence="1" type="ORF">MANES_03G178000</name>
</gene>
<proteinExistence type="predicted"/>
<dbReference type="EMBL" id="CM004389">
    <property type="protein sequence ID" value="OAY55759.1"/>
    <property type="molecule type" value="Genomic_DNA"/>
</dbReference>
<dbReference type="AlphaFoldDB" id="A0A2C9WB07"/>
<reference evidence="1" key="1">
    <citation type="submission" date="2016-02" db="EMBL/GenBank/DDBJ databases">
        <title>WGS assembly of Manihot esculenta.</title>
        <authorList>
            <person name="Bredeson J.V."/>
            <person name="Prochnik S.E."/>
            <person name="Lyons J.B."/>
            <person name="Schmutz J."/>
            <person name="Grimwood J."/>
            <person name="Vrebalov J."/>
            <person name="Bart R.S."/>
            <person name="Amuge T."/>
            <person name="Ferguson M.E."/>
            <person name="Green R."/>
            <person name="Putnam N."/>
            <person name="Stites J."/>
            <person name="Rounsley S."/>
            <person name="Rokhsar D.S."/>
        </authorList>
    </citation>
    <scope>NUCLEOTIDE SEQUENCE [LARGE SCALE GENOMIC DNA]</scope>
    <source>
        <tissue evidence="1">Leaf</tissue>
    </source>
</reference>